<evidence type="ECO:0000256" key="1">
    <source>
        <dbReference type="SAM" id="Phobius"/>
    </source>
</evidence>
<dbReference type="EMBL" id="ML738349">
    <property type="protein sequence ID" value="KAE8310782.1"/>
    <property type="molecule type" value="Genomic_DNA"/>
</dbReference>
<keyword evidence="1" id="KW-1133">Transmembrane helix</keyword>
<feature type="transmembrane region" description="Helical" evidence="1">
    <location>
        <begin position="39"/>
        <end position="62"/>
    </location>
</feature>
<sequence>MGGSKKVWMVLKQATRGLDWYSLAIGRCDMSDFGPRSVMYQSVCLFFAFYSSFFLSPCCCLFGGSEFAKGMHVHGLAERGTVDRVPVYQTVLLFNSLWETWFFRVPSQ</sequence>
<keyword evidence="1" id="KW-0472">Membrane</keyword>
<evidence type="ECO:0000313" key="2">
    <source>
        <dbReference type="EMBL" id="KAE8310782.1"/>
    </source>
</evidence>
<name>A0A5N6VR55_9EURO</name>
<evidence type="ECO:0000313" key="3">
    <source>
        <dbReference type="Proteomes" id="UP000325433"/>
    </source>
</evidence>
<reference evidence="3" key="1">
    <citation type="submission" date="2019-04" db="EMBL/GenBank/DDBJ databases">
        <title>Friends and foes A comparative genomics studyof 23 Aspergillus species from section Flavi.</title>
        <authorList>
            <consortium name="DOE Joint Genome Institute"/>
            <person name="Kjaerbolling I."/>
            <person name="Vesth T."/>
            <person name="Frisvad J.C."/>
            <person name="Nybo J.L."/>
            <person name="Theobald S."/>
            <person name="Kildgaard S."/>
            <person name="Isbrandt T."/>
            <person name="Kuo A."/>
            <person name="Sato A."/>
            <person name="Lyhne E.K."/>
            <person name="Kogle M.E."/>
            <person name="Wiebenga A."/>
            <person name="Kun R.S."/>
            <person name="Lubbers R.J."/>
            <person name="Makela M.R."/>
            <person name="Barry K."/>
            <person name="Chovatia M."/>
            <person name="Clum A."/>
            <person name="Daum C."/>
            <person name="Haridas S."/>
            <person name="He G."/>
            <person name="LaButti K."/>
            <person name="Lipzen A."/>
            <person name="Mondo S."/>
            <person name="Riley R."/>
            <person name="Salamov A."/>
            <person name="Simmons B.A."/>
            <person name="Magnuson J.K."/>
            <person name="Henrissat B."/>
            <person name="Mortensen U.H."/>
            <person name="Larsen T.O."/>
            <person name="Devries R.P."/>
            <person name="Grigoriev I.V."/>
            <person name="Machida M."/>
            <person name="Baker S.E."/>
            <person name="Andersen M.R."/>
        </authorList>
    </citation>
    <scope>NUCLEOTIDE SEQUENCE [LARGE SCALE GENOMIC DNA]</scope>
    <source>
        <strain evidence="3">CBS 130015</strain>
    </source>
</reference>
<keyword evidence="3" id="KW-1185">Reference proteome</keyword>
<gene>
    <name evidence="2" type="ORF">BDV41DRAFT_543909</name>
</gene>
<dbReference type="AlphaFoldDB" id="A0A5N6VR55"/>
<keyword evidence="1" id="KW-0812">Transmembrane</keyword>
<organism evidence="2 3">
    <name type="scientific">Aspergillus transmontanensis</name>
    <dbReference type="NCBI Taxonomy" id="1034304"/>
    <lineage>
        <taxon>Eukaryota</taxon>
        <taxon>Fungi</taxon>
        <taxon>Dikarya</taxon>
        <taxon>Ascomycota</taxon>
        <taxon>Pezizomycotina</taxon>
        <taxon>Eurotiomycetes</taxon>
        <taxon>Eurotiomycetidae</taxon>
        <taxon>Eurotiales</taxon>
        <taxon>Aspergillaceae</taxon>
        <taxon>Aspergillus</taxon>
        <taxon>Aspergillus subgen. Circumdati</taxon>
    </lineage>
</organism>
<dbReference type="Proteomes" id="UP000325433">
    <property type="component" value="Unassembled WGS sequence"/>
</dbReference>
<accession>A0A5N6VR55</accession>
<proteinExistence type="predicted"/>
<protein>
    <submittedName>
        <fullName evidence="2">Uncharacterized protein</fullName>
    </submittedName>
</protein>